<proteinExistence type="predicted"/>
<dbReference type="EC" id="2.1.1.72" evidence="1"/>
<evidence type="ECO:0000313" key="6">
    <source>
        <dbReference type="EMBL" id="AYE34252.1"/>
    </source>
</evidence>
<evidence type="ECO:0000313" key="9">
    <source>
        <dbReference type="Proteomes" id="UP001055437"/>
    </source>
</evidence>
<dbReference type="GO" id="GO:0009007">
    <property type="term" value="F:site-specific DNA-methyltransferase (adenine-specific) activity"/>
    <property type="evidence" value="ECO:0007669"/>
    <property type="project" value="UniProtKB-EC"/>
</dbReference>
<dbReference type="GO" id="GO:0003677">
    <property type="term" value="F:DNA binding"/>
    <property type="evidence" value="ECO:0007669"/>
    <property type="project" value="InterPro"/>
</dbReference>
<dbReference type="Gene3D" id="3.40.50.150">
    <property type="entry name" value="Vaccinia Virus protein VP39"/>
    <property type="match status" value="1"/>
</dbReference>
<dbReference type="SUPFAM" id="SSF53335">
    <property type="entry name" value="S-adenosyl-L-methionine-dependent methyltransferases"/>
    <property type="match status" value="1"/>
</dbReference>
<dbReference type="GO" id="GO:0032259">
    <property type="term" value="P:methylation"/>
    <property type="evidence" value="ECO:0007669"/>
    <property type="project" value="UniProtKB-KW"/>
</dbReference>
<evidence type="ECO:0000313" key="8">
    <source>
        <dbReference type="Proteomes" id="UP000280586"/>
    </source>
</evidence>
<dbReference type="PANTHER" id="PTHR33841:SF1">
    <property type="entry name" value="DNA METHYLTRANSFERASE A"/>
    <property type="match status" value="1"/>
</dbReference>
<reference evidence="7" key="2">
    <citation type="submission" date="2022-06" db="EMBL/GenBank/DDBJ databases">
        <authorList>
            <person name="Holder M.E."/>
            <person name="Ajami N.J."/>
            <person name="Petrosino J.F."/>
        </authorList>
    </citation>
    <scope>NUCLEOTIDE SEQUENCE</scope>
    <source>
        <strain evidence="7">RMA 8861</strain>
    </source>
</reference>
<name>A0A9N7JM26_CLOSE</name>
<dbReference type="InterPro" id="IPR029063">
    <property type="entry name" value="SAM-dependent_MTases_sf"/>
</dbReference>
<protein>
    <recommendedName>
        <fullName evidence="1">site-specific DNA-methyltransferase (adenine-specific)</fullName>
        <ecNumber evidence="1">2.1.1.72</ecNumber>
    </recommendedName>
</protein>
<evidence type="ECO:0000256" key="2">
    <source>
        <dbReference type="ARBA" id="ARBA00022603"/>
    </source>
</evidence>
<evidence type="ECO:0000256" key="4">
    <source>
        <dbReference type="ARBA" id="ARBA00047942"/>
    </source>
</evidence>
<dbReference type="OrthoDB" id="9815272at2"/>
<dbReference type="GeneID" id="303560461"/>
<keyword evidence="9" id="KW-1185">Reference proteome</keyword>
<dbReference type="EMBL" id="CP099799">
    <property type="protein sequence ID" value="USS00839.1"/>
    <property type="molecule type" value="Genomic_DNA"/>
</dbReference>
<comment type="catalytic activity">
    <reaction evidence="4">
        <text>a 2'-deoxyadenosine in DNA + S-adenosyl-L-methionine = an N(6)-methyl-2'-deoxyadenosine in DNA + S-adenosyl-L-homocysteine + H(+)</text>
        <dbReference type="Rhea" id="RHEA:15197"/>
        <dbReference type="Rhea" id="RHEA-COMP:12418"/>
        <dbReference type="Rhea" id="RHEA-COMP:12419"/>
        <dbReference type="ChEBI" id="CHEBI:15378"/>
        <dbReference type="ChEBI" id="CHEBI:57856"/>
        <dbReference type="ChEBI" id="CHEBI:59789"/>
        <dbReference type="ChEBI" id="CHEBI:90615"/>
        <dbReference type="ChEBI" id="CHEBI:90616"/>
        <dbReference type="EC" id="2.1.1.72"/>
    </reaction>
</comment>
<accession>A0A9N7JM26</accession>
<sequence>MARKIKILTNEGLKSDNQKIDRRKLGYYYTPKFVGEYIALRMTSFHIGNRVLDPCCGKEELLSVFISNKMDIDGMDIIKYKEKYNCNFYNDNFIDYYCNRKKSNKLELNYDYYIANPPYNCHEVDFIKKNKSVLKPYFNDVGVHNMYSMFISAIIDFAKPNSVIGLITHDSFLTAKYHESLRKKIIAECAIHEITMCPTDLFLNQDADVRTSIIILQKGKENQGKIIVNNRPKNTEELRKILKSNLNKKYEKKYLLKDIVLQDLKDNSEFIIECPDDIRRLFNGKRLGDFYKCITGISTGNDKVYLSRDKKDPYTIPFYKNPGKDKFYTNKNIYLHKNFLKFDKEIKNFIVRNKDFLYEPGIICSSMGVDFTACKFPKNSTFGVNTNIICTENDSWWLLAYLNCKLVTYIVRGILIRSNMITSGYVSRIPMIKFSVKEKEQLSYLAKEAYYGVLNKKDIKNITDEIDSIVNKAAKISSKTINFIGLFKDDLIRNT</sequence>
<dbReference type="RefSeq" id="WP_066673732.1">
    <property type="nucleotide sequence ID" value="NZ_CABMIZ010000002.1"/>
</dbReference>
<evidence type="ECO:0000313" key="7">
    <source>
        <dbReference type="EMBL" id="USS00839.1"/>
    </source>
</evidence>
<dbReference type="InterPro" id="IPR050953">
    <property type="entry name" value="N4_N6_ade-DNA_methylase"/>
</dbReference>
<reference evidence="6 8" key="1">
    <citation type="submission" date="2017-09" db="EMBL/GenBank/DDBJ databases">
        <authorList>
            <person name="Thomas P."/>
            <person name="Seyboldt C."/>
        </authorList>
    </citation>
    <scope>NUCLEOTIDE SEQUENCE [LARGE SCALE GENOMIC DNA]</scope>
    <source>
        <strain evidence="6 8">DSM 7534</strain>
    </source>
</reference>
<dbReference type="PANTHER" id="PTHR33841">
    <property type="entry name" value="DNA METHYLTRANSFERASE YEEA-RELATED"/>
    <property type="match status" value="1"/>
</dbReference>
<dbReference type="PRINTS" id="PR00507">
    <property type="entry name" value="N12N6MTFRASE"/>
</dbReference>
<organism evidence="6 8">
    <name type="scientific">Clostridium septicum</name>
    <dbReference type="NCBI Taxonomy" id="1504"/>
    <lineage>
        <taxon>Bacteria</taxon>
        <taxon>Bacillati</taxon>
        <taxon>Bacillota</taxon>
        <taxon>Clostridia</taxon>
        <taxon>Eubacteriales</taxon>
        <taxon>Clostridiaceae</taxon>
        <taxon>Clostridium</taxon>
    </lineage>
</organism>
<feature type="domain" description="DNA methylase adenine-specific" evidence="5">
    <location>
        <begin position="22"/>
        <end position="253"/>
    </location>
</feature>
<dbReference type="GO" id="GO:0008170">
    <property type="term" value="F:N-methyltransferase activity"/>
    <property type="evidence" value="ECO:0007669"/>
    <property type="project" value="InterPro"/>
</dbReference>
<dbReference type="KEGG" id="csep:CP523_07205"/>
<evidence type="ECO:0000256" key="1">
    <source>
        <dbReference type="ARBA" id="ARBA00011900"/>
    </source>
</evidence>
<evidence type="ECO:0000259" key="5">
    <source>
        <dbReference type="Pfam" id="PF02384"/>
    </source>
</evidence>
<keyword evidence="3" id="KW-0808">Transferase</keyword>
<dbReference type="AlphaFoldDB" id="A0A9N7JM26"/>
<dbReference type="Proteomes" id="UP000280586">
    <property type="component" value="Chromosome"/>
</dbReference>
<keyword evidence="2 6" id="KW-0489">Methyltransferase</keyword>
<dbReference type="EMBL" id="CP023671">
    <property type="protein sequence ID" value="AYE34252.1"/>
    <property type="molecule type" value="Genomic_DNA"/>
</dbReference>
<dbReference type="Pfam" id="PF02384">
    <property type="entry name" value="N6_Mtase"/>
    <property type="match status" value="1"/>
</dbReference>
<gene>
    <name evidence="6" type="ORF">CP523_07205</name>
    <name evidence="7" type="ORF">NH397_15545</name>
</gene>
<dbReference type="Proteomes" id="UP001055437">
    <property type="component" value="Chromosome"/>
</dbReference>
<dbReference type="InterPro" id="IPR003356">
    <property type="entry name" value="DNA_methylase_A-5"/>
</dbReference>
<evidence type="ECO:0000256" key="3">
    <source>
        <dbReference type="ARBA" id="ARBA00022679"/>
    </source>
</evidence>